<dbReference type="GO" id="GO:0008270">
    <property type="term" value="F:zinc ion binding"/>
    <property type="evidence" value="ECO:0007669"/>
    <property type="project" value="InterPro"/>
</dbReference>
<gene>
    <name evidence="3" type="ORF">GJ698_22220</name>
</gene>
<keyword evidence="3" id="KW-0540">Nuclease</keyword>
<feature type="compositionally biased region" description="Basic and acidic residues" evidence="1">
    <location>
        <begin position="99"/>
        <end position="111"/>
    </location>
</feature>
<reference evidence="3 4" key="1">
    <citation type="submission" date="2019-11" db="EMBL/GenBank/DDBJ databases">
        <title>Novel species isolated from a subtropical stream in China.</title>
        <authorList>
            <person name="Lu H."/>
        </authorList>
    </citation>
    <scope>NUCLEOTIDE SEQUENCE [LARGE SCALE GENOMIC DNA]</scope>
    <source>
        <strain evidence="3 4">FT26W</strain>
    </source>
</reference>
<keyword evidence="3" id="KW-0255">Endonuclease</keyword>
<evidence type="ECO:0000313" key="3">
    <source>
        <dbReference type="EMBL" id="MRW86791.1"/>
    </source>
</evidence>
<proteinExistence type="predicted"/>
<dbReference type="AlphaFoldDB" id="A0A844D786"/>
<keyword evidence="4" id="KW-1185">Reference proteome</keyword>
<dbReference type="InterPro" id="IPR003615">
    <property type="entry name" value="HNH_nuc"/>
</dbReference>
<dbReference type="CDD" id="cd00085">
    <property type="entry name" value="HNHc"/>
    <property type="match status" value="1"/>
</dbReference>
<organism evidence="3 4">
    <name type="scientific">Duganella aquatilis</name>
    <dbReference type="NCBI Taxonomy" id="2666082"/>
    <lineage>
        <taxon>Bacteria</taxon>
        <taxon>Pseudomonadati</taxon>
        <taxon>Pseudomonadota</taxon>
        <taxon>Betaproteobacteria</taxon>
        <taxon>Burkholderiales</taxon>
        <taxon>Oxalobacteraceae</taxon>
        <taxon>Telluria group</taxon>
        <taxon>Duganella</taxon>
    </lineage>
</organism>
<keyword evidence="3" id="KW-0378">Hydrolase</keyword>
<feature type="domain" description="HNH nuclease" evidence="2">
    <location>
        <begin position="49"/>
        <end position="102"/>
    </location>
</feature>
<dbReference type="EMBL" id="WKJL01000019">
    <property type="protein sequence ID" value="MRW86791.1"/>
    <property type="molecule type" value="Genomic_DNA"/>
</dbReference>
<name>A0A844D786_9BURK</name>
<dbReference type="Pfam" id="PF01844">
    <property type="entry name" value="HNH"/>
    <property type="match status" value="1"/>
</dbReference>
<evidence type="ECO:0000259" key="2">
    <source>
        <dbReference type="SMART" id="SM00507"/>
    </source>
</evidence>
<dbReference type="GO" id="GO:0004519">
    <property type="term" value="F:endonuclease activity"/>
    <property type="evidence" value="ECO:0007669"/>
    <property type="project" value="UniProtKB-KW"/>
</dbReference>
<dbReference type="InterPro" id="IPR002711">
    <property type="entry name" value="HNH"/>
</dbReference>
<evidence type="ECO:0000256" key="1">
    <source>
        <dbReference type="SAM" id="MobiDB-lite"/>
    </source>
</evidence>
<comment type="caution">
    <text evidence="3">The sequence shown here is derived from an EMBL/GenBank/DDBJ whole genome shotgun (WGS) entry which is preliminary data.</text>
</comment>
<dbReference type="RefSeq" id="WP_154360046.1">
    <property type="nucleotide sequence ID" value="NZ_WKJL01000019.1"/>
</dbReference>
<accession>A0A844D786</accession>
<dbReference type="Gene3D" id="1.10.30.50">
    <property type="match status" value="1"/>
</dbReference>
<dbReference type="SMART" id="SM00507">
    <property type="entry name" value="HNHc"/>
    <property type="match status" value="1"/>
</dbReference>
<dbReference type="GO" id="GO:0003676">
    <property type="term" value="F:nucleic acid binding"/>
    <property type="evidence" value="ECO:0007669"/>
    <property type="project" value="InterPro"/>
</dbReference>
<dbReference type="Proteomes" id="UP000439986">
    <property type="component" value="Unassembled WGS sequence"/>
</dbReference>
<evidence type="ECO:0000313" key="4">
    <source>
        <dbReference type="Proteomes" id="UP000439986"/>
    </source>
</evidence>
<sequence>MPVSAPRPCSFPTCSVLVRDGSGRCAKHPRDQWKKTTPTKRITGRRLQAMRVALFSRHPLCAECLRQGRATPATQRDHVIPLAEGGLDDETNEQALCQDCHDEKSERERQRGTKRSAR</sequence>
<protein>
    <submittedName>
        <fullName evidence="3">HNH endonuclease</fullName>
    </submittedName>
</protein>
<feature type="region of interest" description="Disordered" evidence="1">
    <location>
        <begin position="99"/>
        <end position="118"/>
    </location>
</feature>